<feature type="compositionally biased region" description="Polar residues" evidence="5">
    <location>
        <begin position="845"/>
        <end position="875"/>
    </location>
</feature>
<evidence type="ECO:0000256" key="1">
    <source>
        <dbReference type="ARBA" id="ARBA00009995"/>
    </source>
</evidence>
<evidence type="ECO:0000256" key="4">
    <source>
        <dbReference type="SAM" id="Coils"/>
    </source>
</evidence>
<dbReference type="InterPro" id="IPR002213">
    <property type="entry name" value="UDP_glucos_trans"/>
</dbReference>
<evidence type="ECO:0000256" key="2">
    <source>
        <dbReference type="ARBA" id="ARBA00022679"/>
    </source>
</evidence>
<dbReference type="InterPro" id="IPR036322">
    <property type="entry name" value="WD40_repeat_dom_sf"/>
</dbReference>
<dbReference type="SMART" id="SM00320">
    <property type="entry name" value="WD40"/>
    <property type="match status" value="6"/>
</dbReference>
<feature type="region of interest" description="Disordered" evidence="5">
    <location>
        <begin position="841"/>
        <end position="885"/>
    </location>
</feature>
<dbReference type="InterPro" id="IPR044621">
    <property type="entry name" value="NEDD1"/>
</dbReference>
<evidence type="ECO:0000256" key="5">
    <source>
        <dbReference type="SAM" id="MobiDB-lite"/>
    </source>
</evidence>
<protein>
    <recommendedName>
        <fullName evidence="8">UDP-glycosyltransferases domain-containing protein</fullName>
    </recommendedName>
</protein>
<feature type="region of interest" description="Disordered" evidence="5">
    <location>
        <begin position="944"/>
        <end position="980"/>
    </location>
</feature>
<keyword evidence="3" id="KW-0853">WD repeat</keyword>
<dbReference type="SUPFAM" id="SSF53756">
    <property type="entry name" value="UDP-Glycosyltransferase/glycogen phosphorylase"/>
    <property type="match status" value="1"/>
</dbReference>
<sequence length="1259" mass="138769">MVMRETKPVILLFTFPLQGHLNPNFQLANILFKRGFSITVIHTEFNAPNASNFPHFTFVSIPDGLSESEASNPDVIELLHDLNSKCVAPFGDCLKKLLSQEPTAACVIVDALWYFTDGLTEKFGIPRMVLRTVNLSAFVAFSKFHVLREKGYLSLQESQADFPVPELPHLRMKDLPWFQTDDPKSGDKLKKGVLKSLKSSSGIIFNAIEDLEAEQLKQSLKEFPVPHFCIGPFHKHVSLSSSSLLTQDMTCLAWLDKQEPNSVIYVSLGSIASIDESEFLEIAWGLRNSNQPFLWVVRPGLIRGTEWIENLPKGFIESLEDKGKIVKWAPQIEVLAHRATGGFLTHCGWNSTIESICEGVPLICKPSFGDQRVNARYISDVWRIGLHLENKIERVEIERAVRTLMKSSEREEIRKRIMPMKETAEKCLEPGGSSFRNLKKLIAHIFYCLGKTYQQLESARVCTQDLKTEHYSSKSHSDSERSLNREVKTKSIMTTRNLVEPSWRLLAASGGDTVKLFDVSAGAESCDDPCILSYTPTPRSVVNSVKWNHTNMVVASVGEDKKISLWQKNGKTLGTVPKNSNDINEECLSAISFSNKGSRYMCSGGTGQTVRIWDLQRKLCIKNLKGHTSTITGVMYNCKDEHVASISVGGDLIVHNLASGARASELKDPNGQILKVLDYSRFSRHLLLTAGDDGTVHLWDTTGRNPKMTWLKQHSAPTAGVCFSPSNDKIIASVGLDKKLYTYDSGTRKPSSCISYESPFSSLAFGDNGHILAAGTGNGRIVFYDVRGKPQPVTVLHAYSSSEAVTSLSWQTSKPVIVNERNCTPEMALFGGTVEDSVVIPDPSPATTSSLASHSTVLPGSHGAASSTLNPSSAEETPKRNHLWPGGPLIRLQAHRASDSSKDDMDIFSPVVGVQSVEKWSDTEGLKRDHLVLDKRTSSLTFPSSSKGGFPFGDDGNKDWKLSSTSKQDDTRAAFSPFGSTPTALSKNEFSALTPPEAWGGEKFSHLAANDKFSDKFSHLNPPPRLGISSSSASTSGSMYSGSRDFPLSLGQNQSSLANVSVSSEFPGVRDFNSKFEKSSTLLADNFPSSPLLTKGIAAPGNIDSLRLSPSLTRRFSTYAERIGDGAFLSSGSPKIKKTGAETREEVLNNLLQRPERLAADAAGGLPVMNGGGSLQQSKQPENNFTLQLFQRTLEGTLDNLKNSVHDDMRNLHIEILRQFHMHEMEMSTALNSILENQAELMKEIKMLRKENQQLRQML</sequence>
<dbReference type="PROSITE" id="PS00375">
    <property type="entry name" value="UDPGT"/>
    <property type="match status" value="1"/>
</dbReference>
<organism evidence="6 7">
    <name type="scientific">Brassica rapa subsp. trilocularis</name>
    <dbReference type="NCBI Taxonomy" id="1813537"/>
    <lineage>
        <taxon>Eukaryota</taxon>
        <taxon>Viridiplantae</taxon>
        <taxon>Streptophyta</taxon>
        <taxon>Embryophyta</taxon>
        <taxon>Tracheophyta</taxon>
        <taxon>Spermatophyta</taxon>
        <taxon>Magnoliopsida</taxon>
        <taxon>eudicotyledons</taxon>
        <taxon>Gunneridae</taxon>
        <taxon>Pentapetalae</taxon>
        <taxon>rosids</taxon>
        <taxon>malvids</taxon>
        <taxon>Brassicales</taxon>
        <taxon>Brassicaceae</taxon>
        <taxon>Brassiceae</taxon>
        <taxon>Brassica</taxon>
    </lineage>
</organism>
<dbReference type="Pfam" id="PF00400">
    <property type="entry name" value="WD40"/>
    <property type="match status" value="2"/>
</dbReference>
<dbReference type="Proteomes" id="UP000823674">
    <property type="component" value="Chromosome A05"/>
</dbReference>
<dbReference type="InterPro" id="IPR035595">
    <property type="entry name" value="UDP_glycos_trans_CS"/>
</dbReference>
<evidence type="ECO:0008006" key="8">
    <source>
        <dbReference type="Google" id="ProtNLM"/>
    </source>
</evidence>
<gene>
    <name evidence="6" type="primary">A05p048170.1_BraROA</name>
    <name evidence="6" type="ORF">IGI04_020663</name>
</gene>
<reference evidence="6 7" key="1">
    <citation type="submission" date="2021-03" db="EMBL/GenBank/DDBJ databases">
        <authorList>
            <person name="King G.J."/>
            <person name="Bancroft I."/>
            <person name="Baten A."/>
            <person name="Bloomfield J."/>
            <person name="Borpatragohain P."/>
            <person name="He Z."/>
            <person name="Irish N."/>
            <person name="Irwin J."/>
            <person name="Liu K."/>
            <person name="Mauleon R.P."/>
            <person name="Moore J."/>
            <person name="Morris R."/>
            <person name="Ostergaard L."/>
            <person name="Wang B."/>
            <person name="Wells R."/>
        </authorList>
    </citation>
    <scope>NUCLEOTIDE SEQUENCE [LARGE SCALE GENOMIC DNA]</scope>
    <source>
        <strain evidence="6">R-o-18</strain>
        <tissue evidence="6">Leaf</tissue>
    </source>
</reference>
<comment type="similarity">
    <text evidence="1">Belongs to the UDP-glycosyltransferase family.</text>
</comment>
<dbReference type="PANTHER" id="PTHR45096:SF2">
    <property type="entry name" value="BNAA05G27690D PROTEIN"/>
    <property type="match status" value="1"/>
</dbReference>
<feature type="repeat" description="WD" evidence="3">
    <location>
        <begin position="686"/>
        <end position="709"/>
    </location>
</feature>
<proteinExistence type="inferred from homology"/>
<dbReference type="CDD" id="cd00200">
    <property type="entry name" value="WD40"/>
    <property type="match status" value="1"/>
</dbReference>
<name>A0ABQ7MMT4_BRACM</name>
<evidence type="ECO:0000313" key="6">
    <source>
        <dbReference type="EMBL" id="KAG5398849.1"/>
    </source>
</evidence>
<dbReference type="Gene3D" id="2.130.10.10">
    <property type="entry name" value="YVTN repeat-like/Quinoprotein amine dehydrogenase"/>
    <property type="match status" value="2"/>
</dbReference>
<dbReference type="EMBL" id="JADBGQ010000005">
    <property type="protein sequence ID" value="KAG5398849.1"/>
    <property type="molecule type" value="Genomic_DNA"/>
</dbReference>
<evidence type="ECO:0000313" key="7">
    <source>
        <dbReference type="Proteomes" id="UP000823674"/>
    </source>
</evidence>
<dbReference type="InterPro" id="IPR001680">
    <property type="entry name" value="WD40_rpt"/>
</dbReference>
<evidence type="ECO:0000256" key="3">
    <source>
        <dbReference type="PROSITE-ProRule" id="PRU00221"/>
    </source>
</evidence>
<dbReference type="InterPro" id="IPR015943">
    <property type="entry name" value="WD40/YVTN_repeat-like_dom_sf"/>
</dbReference>
<accession>A0ABQ7MMT4</accession>
<feature type="compositionally biased region" description="Basic and acidic residues" evidence="5">
    <location>
        <begin position="955"/>
        <end position="972"/>
    </location>
</feature>
<keyword evidence="7" id="KW-1185">Reference proteome</keyword>
<dbReference type="PROSITE" id="PS50082">
    <property type="entry name" value="WD_REPEATS_2"/>
    <property type="match status" value="1"/>
</dbReference>
<dbReference type="CDD" id="cd03784">
    <property type="entry name" value="GT1_Gtf-like"/>
    <property type="match status" value="1"/>
</dbReference>
<dbReference type="Gene3D" id="3.40.50.2000">
    <property type="entry name" value="Glycogen Phosphorylase B"/>
    <property type="match status" value="2"/>
</dbReference>
<dbReference type="SUPFAM" id="SSF50978">
    <property type="entry name" value="WD40 repeat-like"/>
    <property type="match status" value="1"/>
</dbReference>
<keyword evidence="4" id="KW-0175">Coiled coil</keyword>
<dbReference type="PANTHER" id="PTHR45096">
    <property type="entry name" value="PROTEIN NEDD1"/>
    <property type="match status" value="1"/>
</dbReference>
<dbReference type="Pfam" id="PF00201">
    <property type="entry name" value="UDPGT"/>
    <property type="match status" value="1"/>
</dbReference>
<keyword evidence="2" id="KW-0808">Transferase</keyword>
<feature type="coiled-coil region" evidence="4">
    <location>
        <begin position="1231"/>
        <end position="1258"/>
    </location>
</feature>
<comment type="caution">
    <text evidence="6">The sequence shown here is derived from an EMBL/GenBank/DDBJ whole genome shotgun (WGS) entry which is preliminary data.</text>
</comment>